<dbReference type="SMART" id="SM00192">
    <property type="entry name" value="LDLa"/>
    <property type="match status" value="1"/>
</dbReference>
<dbReference type="SUPFAM" id="SSF82895">
    <property type="entry name" value="TSP-1 type 1 repeat"/>
    <property type="match status" value="11"/>
</dbReference>
<dbReference type="PROSITE" id="PS50092">
    <property type="entry name" value="TSP1"/>
    <property type="match status" value="11"/>
</dbReference>
<feature type="chain" id="PRO_5034128354" evidence="6">
    <location>
        <begin position="21"/>
        <end position="1216"/>
    </location>
</feature>
<dbReference type="SMART" id="SM00209">
    <property type="entry name" value="TSP1"/>
    <property type="match status" value="11"/>
</dbReference>
<evidence type="ECO:0000313" key="8">
    <source>
        <dbReference type="Proteomes" id="UP000694844"/>
    </source>
</evidence>
<dbReference type="InterPro" id="IPR036383">
    <property type="entry name" value="TSP1_rpt_sf"/>
</dbReference>
<evidence type="ECO:0000256" key="4">
    <source>
        <dbReference type="PROSITE-ProRule" id="PRU00124"/>
    </source>
</evidence>
<dbReference type="FunFam" id="2.20.100.10:FF:000007">
    <property type="entry name" value="Thrombospondin 1"/>
    <property type="match status" value="4"/>
</dbReference>
<dbReference type="Pfam" id="PF00090">
    <property type="entry name" value="TSP_1"/>
    <property type="match status" value="11"/>
</dbReference>
<evidence type="ECO:0000256" key="2">
    <source>
        <dbReference type="ARBA" id="ARBA00022737"/>
    </source>
</evidence>
<protein>
    <submittedName>
        <fullName evidence="9">SCO-spondin-like isoform X2</fullName>
    </submittedName>
</protein>
<evidence type="ECO:0000313" key="9">
    <source>
        <dbReference type="RefSeq" id="XP_022344312.1"/>
    </source>
</evidence>
<dbReference type="Gene3D" id="4.10.400.10">
    <property type="entry name" value="Low-density Lipoprotein Receptor"/>
    <property type="match status" value="1"/>
</dbReference>
<dbReference type="OrthoDB" id="10005154at2759"/>
<feature type="transmembrane region" description="Helical" evidence="5">
    <location>
        <begin position="1196"/>
        <end position="1215"/>
    </location>
</feature>
<dbReference type="FunFam" id="2.20.100.10:FF:000002">
    <property type="entry name" value="Unc-5 netrin receptor C"/>
    <property type="match status" value="2"/>
</dbReference>
<keyword evidence="1" id="KW-0245">EGF-like domain</keyword>
<keyword evidence="8" id="KW-1185">Reference proteome</keyword>
<gene>
    <name evidence="9" type="primary">LOC111137233</name>
</gene>
<evidence type="ECO:0000256" key="1">
    <source>
        <dbReference type="ARBA" id="ARBA00022536"/>
    </source>
</evidence>
<dbReference type="InterPro" id="IPR000884">
    <property type="entry name" value="TSP1_rpt"/>
</dbReference>
<evidence type="ECO:0000256" key="6">
    <source>
        <dbReference type="SAM" id="SignalP"/>
    </source>
</evidence>
<keyword evidence="3" id="KW-1015">Disulfide bond</keyword>
<dbReference type="AlphaFoldDB" id="A0A8B8EWK8"/>
<name>A0A8B8EWK8_CRAVI</name>
<dbReference type="RefSeq" id="XP_022344312.1">
    <property type="nucleotide sequence ID" value="XM_022488604.1"/>
</dbReference>
<sequence>MGSLHLVVIAALASSTVVLGAPDNRGTEFVIGYMENYIMGSSVQCELFVTTARTTVVSVQVSSPKCTNPKISASFSITAGQVKQLIFNYNIRVIGSRKESKGILVTASDEIVIYGINKERYSNDGFVGLPLDVLSDEYYAVTWYPPYRQCELMVVGVEDSTSVSVTLGQYMGSRYVTYGGKRYYKGNTVKETLHKYDTWQLVTTGDMTGTLIKASKRVSAFSGNKKTKIGSGGSQDHLVEQLTPVNTWGKNFATVPIPKRTVGDYFKFIASEDNTRVQISGGYSSSFTISKKGGMVQKLISSKAYCKIEADKPIMVTQFVQSQQSSSEPSDPSMMIIPPVEQYGADYTFATPKYSQGSYENFFMFIVDESEASGLRINGKSFPLNTIYKKISGTTLIGGYISIPEGTHTVRHISPIAIFGGFLYGTASAETYGFTTGMRMAKVNAVCIPTPTVTGDGIDNDCDGKIDEELCTPENRNKDDDGDGKINEDCAKPPPIDGMWAAWGSYGACSVTCQPTTTTLSGTKTRTRSCSNPAPAYDGKQCVGSGSETVSCTPTNACRVDGQWGSWGSYSACSVTCGSGTKKRTRSCNNPAPAGGGNYCAGSSTSSISCTLASCPIDGNWASWGSYGACTVTCGGGSQSRTRSCSNPAPSYGGASCSGSSSSKQSCNTHYCPIDGNWANWGSYGACSVTCGGGSQSRSRTCSNPAPRYLGKACAGSGTSSQACNTQNCPIDGSWTSWGSWVSCSVTCGGGQQSRTRSCSNPAPQYGGANCAGSSSSAQACNTHNCPIDGNWASWGSYGPCTVTCGGGSQSRSRSCSNPAPQYGGASCSGSSSSSQRCNTHNCPIDGNWTPWSSYGACTVTCGGGTQVRNRTCTNPAPQYLGADCVGDPSSSQSCNTHNCPIDGSWTSWGSWASCSETCGGGVQSRTRSCSNPAPQYGGANCVGMSSSTQRCNTQNCPINGNWNAWASWGSCTVTCGGGKQTRSRSCSDPAPQYGGLDCTGSTTSSQDCNTQNCPIDGGLSTWGSWGTCTVSCGGGTQVRTRSCTNPAPQYGGAPCAGNTSENQDCNTQVCIIDGAWSQWNSWGTCSVSCGGGKRSRARTCTDPKPANGGKECSGASSDLEDCSSNACPTPAAGTYVQLCPTGWFTCESGGITCIDKSFICDCSADCDDGSDETTAYAGCSADIVAQCLQNKSATLMTSPILIACAFLMAIFQLVM</sequence>
<evidence type="ECO:0000259" key="7">
    <source>
        <dbReference type="Pfam" id="PF17517"/>
    </source>
</evidence>
<dbReference type="Pfam" id="PF00057">
    <property type="entry name" value="Ldl_recept_a"/>
    <property type="match status" value="1"/>
</dbReference>
<proteinExistence type="predicted"/>
<dbReference type="InterPro" id="IPR052065">
    <property type="entry name" value="Compl_asym_regulator"/>
</dbReference>
<dbReference type="PRINTS" id="PR01705">
    <property type="entry name" value="TSP1REPEAT"/>
</dbReference>
<dbReference type="SUPFAM" id="SSF57424">
    <property type="entry name" value="LDL receptor-like module"/>
    <property type="match status" value="1"/>
</dbReference>
<keyword evidence="2" id="KW-0677">Repeat</keyword>
<dbReference type="Proteomes" id="UP000694844">
    <property type="component" value="Chromosome 5"/>
</dbReference>
<keyword evidence="5" id="KW-0812">Transmembrane</keyword>
<evidence type="ECO:0000256" key="5">
    <source>
        <dbReference type="SAM" id="Phobius"/>
    </source>
</evidence>
<keyword evidence="5" id="KW-1133">Transmembrane helix</keyword>
<dbReference type="PANTHER" id="PTHR22906">
    <property type="entry name" value="PROPERDIN"/>
    <property type="match status" value="1"/>
</dbReference>
<organism evidence="8 9">
    <name type="scientific">Crassostrea virginica</name>
    <name type="common">Eastern oyster</name>
    <dbReference type="NCBI Taxonomy" id="6565"/>
    <lineage>
        <taxon>Eukaryota</taxon>
        <taxon>Metazoa</taxon>
        <taxon>Spiralia</taxon>
        <taxon>Lophotrochozoa</taxon>
        <taxon>Mollusca</taxon>
        <taxon>Bivalvia</taxon>
        <taxon>Autobranchia</taxon>
        <taxon>Pteriomorphia</taxon>
        <taxon>Ostreida</taxon>
        <taxon>Ostreoidea</taxon>
        <taxon>Ostreidae</taxon>
        <taxon>Crassostrea</taxon>
    </lineage>
</organism>
<dbReference type="InterPro" id="IPR035234">
    <property type="entry name" value="IgGFc-bd_N"/>
</dbReference>
<dbReference type="PANTHER" id="PTHR22906:SF21">
    <property type="entry name" value="SEMA DOMAIN-CONTAINING PROTEIN"/>
    <property type="match status" value="1"/>
</dbReference>
<feature type="domain" description="IgGFc-binding protein N-terminal" evidence="7">
    <location>
        <begin position="124"/>
        <end position="418"/>
    </location>
</feature>
<dbReference type="InterPro" id="IPR036055">
    <property type="entry name" value="LDL_receptor-like_sf"/>
</dbReference>
<dbReference type="FunFam" id="2.20.100.10:FF:000001">
    <property type="entry name" value="semaphorin-5A isoform X1"/>
    <property type="match status" value="5"/>
</dbReference>
<dbReference type="PROSITE" id="PS50068">
    <property type="entry name" value="LDLRA_2"/>
    <property type="match status" value="1"/>
</dbReference>
<dbReference type="Gene3D" id="2.20.100.10">
    <property type="entry name" value="Thrombospondin type-1 (TSP1) repeat"/>
    <property type="match status" value="11"/>
</dbReference>
<dbReference type="GeneID" id="111137233"/>
<reference evidence="9" key="1">
    <citation type="submission" date="2025-08" db="UniProtKB">
        <authorList>
            <consortium name="RefSeq"/>
        </authorList>
    </citation>
    <scope>IDENTIFICATION</scope>
    <source>
        <tissue evidence="9">Whole sample</tissue>
    </source>
</reference>
<dbReference type="CDD" id="cd00112">
    <property type="entry name" value="LDLa"/>
    <property type="match status" value="1"/>
</dbReference>
<feature type="signal peptide" evidence="6">
    <location>
        <begin position="1"/>
        <end position="20"/>
    </location>
</feature>
<comment type="caution">
    <text evidence="4">Lacks conserved residue(s) required for the propagation of feature annotation.</text>
</comment>
<accession>A0A8B8EWK8</accession>
<keyword evidence="5" id="KW-0472">Membrane</keyword>
<dbReference type="Pfam" id="PF17517">
    <property type="entry name" value="IgGFc_binding"/>
    <property type="match status" value="1"/>
</dbReference>
<dbReference type="InterPro" id="IPR002172">
    <property type="entry name" value="LDrepeatLR_classA_rpt"/>
</dbReference>
<keyword evidence="6" id="KW-0732">Signal</keyword>
<evidence type="ECO:0000256" key="3">
    <source>
        <dbReference type="ARBA" id="ARBA00023157"/>
    </source>
</evidence>